<evidence type="ECO:0000313" key="1">
    <source>
        <dbReference type="EMBL" id="MBZ3873036.1"/>
    </source>
</evidence>
<reference evidence="1" key="1">
    <citation type="submission" date="2020-03" db="EMBL/GenBank/DDBJ databases">
        <title>Studies in the Genomics of Life Span.</title>
        <authorList>
            <person name="Glass D."/>
        </authorList>
    </citation>
    <scope>NUCLEOTIDE SEQUENCE</scope>
    <source>
        <strain evidence="1">SUZIE</strain>
        <tissue evidence="1">Muscle</tissue>
    </source>
</reference>
<dbReference type="PANTHER" id="PTHR37362:SF1">
    <property type="entry name" value="TESTIS-EXPRESSED PROTEIN 38"/>
    <property type="match status" value="1"/>
</dbReference>
<keyword evidence="2" id="KW-1185">Reference proteome</keyword>
<dbReference type="Pfam" id="PF15834">
    <property type="entry name" value="THEG4"/>
    <property type="match status" value="1"/>
</dbReference>
<dbReference type="Proteomes" id="UP001166674">
    <property type="component" value="Unassembled WGS sequence"/>
</dbReference>
<protein>
    <submittedName>
        <fullName evidence="1">Testis-expressed sequence 38 protein</fullName>
    </submittedName>
</protein>
<dbReference type="InterPro" id="IPR031677">
    <property type="entry name" value="TEX38"/>
</dbReference>
<comment type="caution">
    <text evidence="1">The sequence shown here is derived from an EMBL/GenBank/DDBJ whole genome shotgun (WGS) entry which is preliminary data.</text>
</comment>
<dbReference type="AlphaFoldDB" id="A0AA41MJF1"/>
<organism evidence="1 2">
    <name type="scientific">Sciurus carolinensis</name>
    <name type="common">Eastern gray squirrel</name>
    <dbReference type="NCBI Taxonomy" id="30640"/>
    <lineage>
        <taxon>Eukaryota</taxon>
        <taxon>Metazoa</taxon>
        <taxon>Chordata</taxon>
        <taxon>Craniata</taxon>
        <taxon>Vertebrata</taxon>
        <taxon>Euteleostomi</taxon>
        <taxon>Mammalia</taxon>
        <taxon>Eutheria</taxon>
        <taxon>Euarchontoglires</taxon>
        <taxon>Glires</taxon>
        <taxon>Rodentia</taxon>
        <taxon>Sciuromorpha</taxon>
        <taxon>Sciuridae</taxon>
        <taxon>Sciurinae</taxon>
        <taxon>Sciurini</taxon>
        <taxon>Sciurus</taxon>
    </lineage>
</organism>
<accession>A0AA41MJF1</accession>
<evidence type="ECO:0000313" key="2">
    <source>
        <dbReference type="Proteomes" id="UP001166674"/>
    </source>
</evidence>
<dbReference type="EMBL" id="JAATJV010197056">
    <property type="protein sequence ID" value="MBZ3873036.1"/>
    <property type="molecule type" value="Genomic_DNA"/>
</dbReference>
<sequence length="172" mass="19383">MGLVTSVDDMDPQMENMGLPGITGGFIIFIHWRKKLQLERHAQQGVELMNASTFIYKPLLYWINMQRCNGINAANQMGPPTAVTNTEMKDHIPDCLWDSDTPEAWGYGLRGSIHRAETHVAMQAALVISVQPVSNWMPQCQTICPFLIPIFQEIPFAPPLHKMPPMLEHTVS</sequence>
<proteinExistence type="predicted"/>
<dbReference type="PANTHER" id="PTHR37362">
    <property type="entry name" value="TESTIS-EXPRESSED PROTEIN 38"/>
    <property type="match status" value="1"/>
</dbReference>
<name>A0AA41MJF1_SCICA</name>
<gene>
    <name evidence="1" type="ORF">SUZIE_120930</name>
</gene>